<keyword evidence="1" id="KW-0472">Membrane</keyword>
<evidence type="ECO:0000313" key="2">
    <source>
        <dbReference type="EMBL" id="BDU73581.1"/>
    </source>
</evidence>
<sequence length="57" mass="6363">MSPLLKGIRVGLPFFMVLVLLVNFEKFGWRARRILGIKIALGILCLALYQAASAYLP</sequence>
<dbReference type="AlphaFoldDB" id="A0AA48K9K2"/>
<organism evidence="2 3">
    <name type="scientific">Mesoterricola silvestris</name>
    <dbReference type="NCBI Taxonomy" id="2927979"/>
    <lineage>
        <taxon>Bacteria</taxon>
        <taxon>Pseudomonadati</taxon>
        <taxon>Acidobacteriota</taxon>
        <taxon>Holophagae</taxon>
        <taxon>Holophagales</taxon>
        <taxon>Holophagaceae</taxon>
        <taxon>Mesoterricola</taxon>
    </lineage>
</organism>
<protein>
    <submittedName>
        <fullName evidence="2">Uncharacterized protein</fullName>
    </submittedName>
</protein>
<name>A0AA48K9K2_9BACT</name>
<dbReference type="KEGG" id="msil:METEAL_27550"/>
<evidence type="ECO:0000256" key="1">
    <source>
        <dbReference type="SAM" id="Phobius"/>
    </source>
</evidence>
<keyword evidence="3" id="KW-1185">Reference proteome</keyword>
<feature type="transmembrane region" description="Helical" evidence="1">
    <location>
        <begin position="36"/>
        <end position="56"/>
    </location>
</feature>
<reference evidence="3" key="1">
    <citation type="journal article" date="2023" name="Int. J. Syst. Evol. Microbiol.">
        <title>Mesoterricola silvestris gen. nov., sp. nov., Mesoterricola sediminis sp. nov., Geothrix oryzae sp. nov., Geothrix edaphica sp. nov., Geothrix rubra sp. nov., and Geothrix limicola sp. nov., six novel members of Acidobacteriota isolated from soils.</title>
        <authorList>
            <person name="Itoh H."/>
            <person name="Sugisawa Y."/>
            <person name="Mise K."/>
            <person name="Xu Z."/>
            <person name="Kuniyasu M."/>
            <person name="Ushijima N."/>
            <person name="Kawano K."/>
            <person name="Kobayashi E."/>
            <person name="Shiratori Y."/>
            <person name="Masuda Y."/>
            <person name="Senoo K."/>
        </authorList>
    </citation>
    <scope>NUCLEOTIDE SEQUENCE [LARGE SCALE GENOMIC DNA]</scope>
    <source>
        <strain evidence="3">W79</strain>
    </source>
</reference>
<dbReference type="RefSeq" id="WP_316412252.1">
    <property type="nucleotide sequence ID" value="NZ_AP027080.1"/>
</dbReference>
<keyword evidence="1" id="KW-0812">Transmembrane</keyword>
<evidence type="ECO:0000313" key="3">
    <source>
        <dbReference type="Proteomes" id="UP001238179"/>
    </source>
</evidence>
<dbReference type="EMBL" id="AP027080">
    <property type="protein sequence ID" value="BDU73581.1"/>
    <property type="molecule type" value="Genomic_DNA"/>
</dbReference>
<keyword evidence="1" id="KW-1133">Transmembrane helix</keyword>
<gene>
    <name evidence="2" type="ORF">METEAL_27550</name>
</gene>
<feature type="transmembrane region" description="Helical" evidence="1">
    <location>
        <begin position="6"/>
        <end position="24"/>
    </location>
</feature>
<accession>A0AA48K9K2</accession>
<proteinExistence type="predicted"/>
<dbReference type="Proteomes" id="UP001238179">
    <property type="component" value="Chromosome"/>
</dbReference>